<dbReference type="InterPro" id="IPR050090">
    <property type="entry name" value="Tyrosine_recombinase_XerCD"/>
</dbReference>
<keyword evidence="1" id="KW-0233">DNA recombination</keyword>
<dbReference type="InterPro" id="IPR013762">
    <property type="entry name" value="Integrase-like_cat_sf"/>
</dbReference>
<dbReference type="Pfam" id="PF00589">
    <property type="entry name" value="Phage_integrase"/>
    <property type="match status" value="1"/>
</dbReference>
<sequence>VSAHTFRHSFTKHLLQRGTDIRTIQALLGHKDLETTMIYTHVLKQGVQGVVSPLEDL</sequence>
<dbReference type="PROSITE" id="PS51898">
    <property type="entry name" value="TYR_RECOMBINASE"/>
    <property type="match status" value="1"/>
</dbReference>
<dbReference type="InterPro" id="IPR011010">
    <property type="entry name" value="DNA_brk_join_enz"/>
</dbReference>
<dbReference type="AlphaFoldDB" id="A0A381XJD3"/>
<dbReference type="SUPFAM" id="SSF56349">
    <property type="entry name" value="DNA breaking-rejoining enzymes"/>
    <property type="match status" value="1"/>
</dbReference>
<reference evidence="3" key="1">
    <citation type="submission" date="2018-05" db="EMBL/GenBank/DDBJ databases">
        <authorList>
            <person name="Lanie J.A."/>
            <person name="Ng W.-L."/>
            <person name="Kazmierczak K.M."/>
            <person name="Andrzejewski T.M."/>
            <person name="Davidsen T.M."/>
            <person name="Wayne K.J."/>
            <person name="Tettelin H."/>
            <person name="Glass J.I."/>
            <person name="Rusch D."/>
            <person name="Podicherti R."/>
            <person name="Tsui H.-C.T."/>
            <person name="Winkler M.E."/>
        </authorList>
    </citation>
    <scope>NUCLEOTIDE SEQUENCE</scope>
</reference>
<protein>
    <recommendedName>
        <fullName evidence="2">Tyr recombinase domain-containing protein</fullName>
    </recommendedName>
</protein>
<dbReference type="InterPro" id="IPR002104">
    <property type="entry name" value="Integrase_catalytic"/>
</dbReference>
<dbReference type="Gene3D" id="1.10.443.10">
    <property type="entry name" value="Intergrase catalytic core"/>
    <property type="match status" value="1"/>
</dbReference>
<dbReference type="GO" id="GO:0006310">
    <property type="term" value="P:DNA recombination"/>
    <property type="evidence" value="ECO:0007669"/>
    <property type="project" value="UniProtKB-KW"/>
</dbReference>
<feature type="domain" description="Tyr recombinase" evidence="2">
    <location>
        <begin position="1"/>
        <end position="52"/>
    </location>
</feature>
<proteinExistence type="predicted"/>
<feature type="non-terminal residue" evidence="3">
    <location>
        <position position="1"/>
    </location>
</feature>
<dbReference type="GO" id="GO:0003677">
    <property type="term" value="F:DNA binding"/>
    <property type="evidence" value="ECO:0007669"/>
    <property type="project" value="InterPro"/>
</dbReference>
<evidence type="ECO:0000313" key="3">
    <source>
        <dbReference type="EMBL" id="SVA64581.1"/>
    </source>
</evidence>
<dbReference type="GO" id="GO:0015074">
    <property type="term" value="P:DNA integration"/>
    <property type="evidence" value="ECO:0007669"/>
    <property type="project" value="InterPro"/>
</dbReference>
<gene>
    <name evidence="3" type="ORF">METZ01_LOCUS117435</name>
</gene>
<dbReference type="PANTHER" id="PTHR30349:SF64">
    <property type="entry name" value="PROPHAGE INTEGRASE INTD-RELATED"/>
    <property type="match status" value="1"/>
</dbReference>
<organism evidence="3">
    <name type="scientific">marine metagenome</name>
    <dbReference type="NCBI Taxonomy" id="408172"/>
    <lineage>
        <taxon>unclassified sequences</taxon>
        <taxon>metagenomes</taxon>
        <taxon>ecological metagenomes</taxon>
    </lineage>
</organism>
<evidence type="ECO:0000259" key="2">
    <source>
        <dbReference type="PROSITE" id="PS51898"/>
    </source>
</evidence>
<name>A0A381XJD3_9ZZZZ</name>
<accession>A0A381XJD3</accession>
<dbReference type="EMBL" id="UINC01015316">
    <property type="protein sequence ID" value="SVA64581.1"/>
    <property type="molecule type" value="Genomic_DNA"/>
</dbReference>
<dbReference type="PANTHER" id="PTHR30349">
    <property type="entry name" value="PHAGE INTEGRASE-RELATED"/>
    <property type="match status" value="1"/>
</dbReference>
<evidence type="ECO:0000256" key="1">
    <source>
        <dbReference type="ARBA" id="ARBA00023172"/>
    </source>
</evidence>